<dbReference type="InterPro" id="IPR013655">
    <property type="entry name" value="PAS_fold_3"/>
</dbReference>
<reference evidence="10" key="1">
    <citation type="submission" date="2012-03" db="EMBL/GenBank/DDBJ databases">
        <title>Complete sequence of chromosome of Deinococcus peraridilitoris DSM 19664.</title>
        <authorList>
            <person name="Lucas S."/>
            <person name="Copeland A."/>
            <person name="Lapidus A."/>
            <person name="Glavina del Rio T."/>
            <person name="Dalin E."/>
            <person name="Tice H."/>
            <person name="Bruce D."/>
            <person name="Goodwin L."/>
            <person name="Pitluck S."/>
            <person name="Peters L."/>
            <person name="Mikhailova N."/>
            <person name="Lu M."/>
            <person name="Kyrpides N."/>
            <person name="Mavromatis K."/>
            <person name="Ivanova N."/>
            <person name="Brettin T."/>
            <person name="Detter J.C."/>
            <person name="Han C."/>
            <person name="Larimer F."/>
            <person name="Land M."/>
            <person name="Hauser L."/>
            <person name="Markowitz V."/>
            <person name="Cheng J.-F."/>
            <person name="Hugenholtz P."/>
            <person name="Woyke T."/>
            <person name="Wu D."/>
            <person name="Pukall R."/>
            <person name="Steenblock K."/>
            <person name="Brambilla E."/>
            <person name="Klenk H.-P."/>
            <person name="Eisen J.A."/>
        </authorList>
    </citation>
    <scope>NUCLEOTIDE SEQUENCE [LARGE SCALE GENOMIC DNA]</scope>
    <source>
        <strain evidence="10">DSM 19664 / LMG 22246 / CIP 109416 / KR-200</strain>
    </source>
</reference>
<dbReference type="PRINTS" id="PR00344">
    <property type="entry name" value="BCTRLSENSOR"/>
</dbReference>
<evidence type="ECO:0000256" key="1">
    <source>
        <dbReference type="ARBA" id="ARBA00000085"/>
    </source>
</evidence>
<feature type="domain" description="Histidine kinase" evidence="7">
    <location>
        <begin position="346"/>
        <end position="562"/>
    </location>
</feature>
<dbReference type="Gene3D" id="3.30.565.10">
    <property type="entry name" value="Histidine kinase-like ATPase, C-terminal domain"/>
    <property type="match status" value="1"/>
</dbReference>
<keyword evidence="10" id="KW-1185">Reference proteome</keyword>
<dbReference type="EMBL" id="CP003382">
    <property type="protein sequence ID" value="AFZ68149.1"/>
    <property type="molecule type" value="Genomic_DNA"/>
</dbReference>
<dbReference type="SMART" id="SM00387">
    <property type="entry name" value="HATPase_c"/>
    <property type="match status" value="1"/>
</dbReference>
<evidence type="ECO:0000256" key="2">
    <source>
        <dbReference type="ARBA" id="ARBA00012438"/>
    </source>
</evidence>
<dbReference type="eggNOG" id="COG4251">
    <property type="taxonomic scope" value="Bacteria"/>
</dbReference>
<gene>
    <name evidence="9" type="ordered locus">Deipe_2684</name>
</gene>
<dbReference type="Gene3D" id="1.10.287.130">
    <property type="match status" value="1"/>
</dbReference>
<dbReference type="SMART" id="SM00388">
    <property type="entry name" value="HisKA"/>
    <property type="match status" value="1"/>
</dbReference>
<dbReference type="NCBIfam" id="TIGR00229">
    <property type="entry name" value="sensory_box"/>
    <property type="match status" value="1"/>
</dbReference>
<dbReference type="InterPro" id="IPR003661">
    <property type="entry name" value="HisK_dim/P_dom"/>
</dbReference>
<dbReference type="PROSITE" id="PS50109">
    <property type="entry name" value="HIS_KIN"/>
    <property type="match status" value="1"/>
</dbReference>
<dbReference type="InterPro" id="IPR029016">
    <property type="entry name" value="GAF-like_dom_sf"/>
</dbReference>
<dbReference type="SUPFAM" id="SSF47384">
    <property type="entry name" value="Homodimeric domain of signal transducing histidine kinase"/>
    <property type="match status" value="1"/>
</dbReference>
<dbReference type="InterPro" id="IPR000014">
    <property type="entry name" value="PAS"/>
</dbReference>
<dbReference type="Proteomes" id="UP000010467">
    <property type="component" value="Chromosome"/>
</dbReference>
<dbReference type="PANTHER" id="PTHR43304:SF1">
    <property type="entry name" value="PAC DOMAIN-CONTAINING PROTEIN"/>
    <property type="match status" value="1"/>
</dbReference>
<evidence type="ECO:0000259" key="8">
    <source>
        <dbReference type="PROSITE" id="PS50113"/>
    </source>
</evidence>
<dbReference type="InterPro" id="IPR004358">
    <property type="entry name" value="Sig_transdc_His_kin-like_C"/>
</dbReference>
<dbReference type="Pfam" id="PF02518">
    <property type="entry name" value="HATPase_c"/>
    <property type="match status" value="1"/>
</dbReference>
<keyword evidence="5" id="KW-0418">Kinase</keyword>
<dbReference type="SUPFAM" id="SSF55781">
    <property type="entry name" value="GAF domain-like"/>
    <property type="match status" value="1"/>
</dbReference>
<keyword evidence="4" id="KW-0808">Transferase</keyword>
<dbReference type="SUPFAM" id="SSF55785">
    <property type="entry name" value="PYP-like sensor domain (PAS domain)"/>
    <property type="match status" value="1"/>
</dbReference>
<evidence type="ECO:0000256" key="3">
    <source>
        <dbReference type="ARBA" id="ARBA00022553"/>
    </source>
</evidence>
<dbReference type="PATRIC" id="fig|937777.3.peg.2695"/>
<dbReference type="CDD" id="cd00130">
    <property type="entry name" value="PAS"/>
    <property type="match status" value="1"/>
</dbReference>
<evidence type="ECO:0000256" key="5">
    <source>
        <dbReference type="ARBA" id="ARBA00022777"/>
    </source>
</evidence>
<dbReference type="PANTHER" id="PTHR43304">
    <property type="entry name" value="PHYTOCHROME-LIKE PROTEIN CPH1"/>
    <property type="match status" value="1"/>
</dbReference>
<dbReference type="InterPro" id="IPR036890">
    <property type="entry name" value="HATPase_C_sf"/>
</dbReference>
<dbReference type="AlphaFoldDB" id="L0A404"/>
<name>L0A404_DEIPD</name>
<dbReference type="InterPro" id="IPR036097">
    <property type="entry name" value="HisK_dim/P_sf"/>
</dbReference>
<evidence type="ECO:0000256" key="6">
    <source>
        <dbReference type="SAM" id="Coils"/>
    </source>
</evidence>
<sequence>MSEARFRLALKAVRQGAWEFDLRTNEGYRSPELVQLLGVQQAHPTLSDFLSNVWPDDRPLVVQTFGQLRRGERDESVLQFRYRRDDGQTVWVEQHTLVERDEYGEACRLYGLSRDITLRKQAEQDLQQLNATLEARVAERTRELEAAAMRLATQNAALEARTMALEGFAELARGLTMQADPQVLLRRALEFALSVLPEGYGTYSQLEDGLWRTKVLVGNRRNAELQQVMEAGVPYDMMPSLSEPWSTRQPLYQAVYAPGSDLDEKLGSAIHALATLPVLVKGEPVGILGVVLFEQRPWAHVDKVVLETVARSLGVAMENARGVAELAQRTQELERSNQELEQFAYIASHDLQAPLRAVTSFAQLISDRYGALLDERGQVYLRQIVSNGQHMKHLVDDLLAFSRLHTQRRALKPISSAAVLATVVERLKADIEALGAQVAWDSQALPSVLADRGQLDSLLQNLLQNALKYHRSGVAPHVRVSAERDAGFWRFAVTDNGIGIGQQHFERVFEIFQRLHSRAEYEGTGIGLAVCKRIVEGHGGHLWLESTPGAGSTFYFTLPAVPVPEVKTKGAPWRVAHRDAGHGI</sequence>
<dbReference type="FunFam" id="3.30.565.10:FF:000006">
    <property type="entry name" value="Sensor histidine kinase WalK"/>
    <property type="match status" value="1"/>
</dbReference>
<dbReference type="InterPro" id="IPR052162">
    <property type="entry name" value="Sensor_kinase/Photoreceptor"/>
</dbReference>
<dbReference type="Gene3D" id="3.30.450.20">
    <property type="entry name" value="PAS domain"/>
    <property type="match status" value="1"/>
</dbReference>
<protein>
    <recommendedName>
        <fullName evidence="2">histidine kinase</fullName>
        <ecNumber evidence="2">2.7.13.3</ecNumber>
    </recommendedName>
</protein>
<proteinExistence type="predicted"/>
<evidence type="ECO:0000256" key="4">
    <source>
        <dbReference type="ARBA" id="ARBA00022679"/>
    </source>
</evidence>
<dbReference type="InterPro" id="IPR000700">
    <property type="entry name" value="PAS-assoc_C"/>
</dbReference>
<dbReference type="KEGG" id="dpd:Deipe_2684"/>
<organism evidence="9 10">
    <name type="scientific">Deinococcus peraridilitoris (strain DSM 19664 / LMG 22246 / CIP 109416 / KR-200)</name>
    <dbReference type="NCBI Taxonomy" id="937777"/>
    <lineage>
        <taxon>Bacteria</taxon>
        <taxon>Thermotogati</taxon>
        <taxon>Deinococcota</taxon>
        <taxon>Deinococci</taxon>
        <taxon>Deinococcales</taxon>
        <taxon>Deinococcaceae</taxon>
        <taxon>Deinococcus</taxon>
    </lineage>
</organism>
<dbReference type="InterPro" id="IPR035965">
    <property type="entry name" value="PAS-like_dom_sf"/>
</dbReference>
<dbReference type="Gene3D" id="2.10.70.100">
    <property type="match status" value="1"/>
</dbReference>
<comment type="catalytic activity">
    <reaction evidence="1">
        <text>ATP + protein L-histidine = ADP + protein N-phospho-L-histidine.</text>
        <dbReference type="EC" id="2.7.13.3"/>
    </reaction>
</comment>
<dbReference type="SUPFAM" id="SSF55874">
    <property type="entry name" value="ATPase domain of HSP90 chaperone/DNA topoisomerase II/histidine kinase"/>
    <property type="match status" value="1"/>
</dbReference>
<dbReference type="InterPro" id="IPR003594">
    <property type="entry name" value="HATPase_dom"/>
</dbReference>
<evidence type="ECO:0000259" key="7">
    <source>
        <dbReference type="PROSITE" id="PS50109"/>
    </source>
</evidence>
<dbReference type="Pfam" id="PF08447">
    <property type="entry name" value="PAS_3"/>
    <property type="match status" value="1"/>
</dbReference>
<feature type="coiled-coil region" evidence="6">
    <location>
        <begin position="119"/>
        <end position="161"/>
    </location>
</feature>
<dbReference type="GO" id="GO:0000155">
    <property type="term" value="F:phosphorelay sensor kinase activity"/>
    <property type="evidence" value="ECO:0007669"/>
    <property type="project" value="InterPro"/>
</dbReference>
<keyword evidence="6" id="KW-0175">Coiled coil</keyword>
<dbReference type="HOGENOM" id="CLU_000445_114_71_0"/>
<dbReference type="Gene3D" id="3.30.450.40">
    <property type="match status" value="1"/>
</dbReference>
<evidence type="ECO:0000313" key="9">
    <source>
        <dbReference type="EMBL" id="AFZ68149.1"/>
    </source>
</evidence>
<accession>L0A404</accession>
<evidence type="ECO:0000313" key="10">
    <source>
        <dbReference type="Proteomes" id="UP000010467"/>
    </source>
</evidence>
<dbReference type="Pfam" id="PF00512">
    <property type="entry name" value="HisKA"/>
    <property type="match status" value="1"/>
</dbReference>
<dbReference type="CDD" id="cd00082">
    <property type="entry name" value="HisKA"/>
    <property type="match status" value="1"/>
</dbReference>
<dbReference type="PROSITE" id="PS50113">
    <property type="entry name" value="PAC"/>
    <property type="match status" value="1"/>
</dbReference>
<dbReference type="InterPro" id="IPR005467">
    <property type="entry name" value="His_kinase_dom"/>
</dbReference>
<keyword evidence="3" id="KW-0597">Phosphoprotein</keyword>
<feature type="domain" description="PAC" evidence="8">
    <location>
        <begin position="76"/>
        <end position="128"/>
    </location>
</feature>
<dbReference type="STRING" id="937777.Deipe_2684"/>
<dbReference type="EC" id="2.7.13.3" evidence="2"/>